<evidence type="ECO:0000313" key="6">
    <source>
        <dbReference type="Proteomes" id="UP000001072"/>
    </source>
</evidence>
<proteinExistence type="predicted"/>
<dbReference type="AlphaFoldDB" id="F4SAB1"/>
<dbReference type="RefSeq" id="XP_007418283.1">
    <property type="nucleotide sequence ID" value="XM_007418221.1"/>
</dbReference>
<gene>
    <name evidence="5" type="ORF">MELLADRAFT_69330</name>
</gene>
<dbReference type="InterPro" id="IPR011009">
    <property type="entry name" value="Kinase-like_dom_sf"/>
</dbReference>
<organism evidence="6">
    <name type="scientific">Melampsora larici-populina (strain 98AG31 / pathotype 3-4-7)</name>
    <name type="common">Poplar leaf rust fungus</name>
    <dbReference type="NCBI Taxonomy" id="747676"/>
    <lineage>
        <taxon>Eukaryota</taxon>
        <taxon>Fungi</taxon>
        <taxon>Dikarya</taxon>
        <taxon>Basidiomycota</taxon>
        <taxon>Pucciniomycotina</taxon>
        <taxon>Pucciniomycetes</taxon>
        <taxon>Pucciniales</taxon>
        <taxon>Melampsoraceae</taxon>
        <taxon>Melampsora</taxon>
    </lineage>
</organism>
<dbReference type="Pfam" id="PF02816">
    <property type="entry name" value="Alpha_kinase"/>
    <property type="match status" value="1"/>
</dbReference>
<evidence type="ECO:0000259" key="4">
    <source>
        <dbReference type="PROSITE" id="PS51158"/>
    </source>
</evidence>
<keyword evidence="3" id="KW-0418">Kinase</keyword>
<evidence type="ECO:0000256" key="3">
    <source>
        <dbReference type="ARBA" id="ARBA00022777"/>
    </source>
</evidence>
<dbReference type="GO" id="GO:0004674">
    <property type="term" value="F:protein serine/threonine kinase activity"/>
    <property type="evidence" value="ECO:0007669"/>
    <property type="project" value="UniProtKB-KW"/>
</dbReference>
<dbReference type="Gene3D" id="3.20.200.10">
    <property type="entry name" value="MHCK/EF2 kinase"/>
    <property type="match status" value="1"/>
</dbReference>
<reference evidence="6" key="1">
    <citation type="journal article" date="2011" name="Proc. Natl. Acad. Sci. U.S.A.">
        <title>Obligate biotrophy features unraveled by the genomic analysis of rust fungi.</title>
        <authorList>
            <person name="Duplessis S."/>
            <person name="Cuomo C.A."/>
            <person name="Lin Y.-C."/>
            <person name="Aerts A."/>
            <person name="Tisserant E."/>
            <person name="Veneault-Fourrey C."/>
            <person name="Joly D.L."/>
            <person name="Hacquard S."/>
            <person name="Amselem J."/>
            <person name="Cantarel B.L."/>
            <person name="Chiu R."/>
            <person name="Coutinho P.M."/>
            <person name="Feau N."/>
            <person name="Field M."/>
            <person name="Frey P."/>
            <person name="Gelhaye E."/>
            <person name="Goldberg J."/>
            <person name="Grabherr M.G."/>
            <person name="Kodira C.D."/>
            <person name="Kohler A."/>
            <person name="Kuees U."/>
            <person name="Lindquist E.A."/>
            <person name="Lucas S.M."/>
            <person name="Mago R."/>
            <person name="Mauceli E."/>
            <person name="Morin E."/>
            <person name="Murat C."/>
            <person name="Pangilinan J.L."/>
            <person name="Park R."/>
            <person name="Pearson M."/>
            <person name="Quesneville H."/>
            <person name="Rouhier N."/>
            <person name="Sakthikumar S."/>
            <person name="Salamov A.A."/>
            <person name="Schmutz J."/>
            <person name="Selles B."/>
            <person name="Shapiro H."/>
            <person name="Tanguay P."/>
            <person name="Tuskan G.A."/>
            <person name="Henrissat B."/>
            <person name="Van de Peer Y."/>
            <person name="Rouze P."/>
            <person name="Ellis J.G."/>
            <person name="Dodds P.N."/>
            <person name="Schein J.E."/>
            <person name="Zhong S."/>
            <person name="Hamelin R.C."/>
            <person name="Grigoriev I.V."/>
            <person name="Szabo L.J."/>
            <person name="Martin F."/>
        </authorList>
    </citation>
    <scope>NUCLEOTIDE SEQUENCE [LARGE SCALE GENOMIC DNA]</scope>
    <source>
        <strain evidence="6">98AG31 / pathotype 3-4-7</strain>
    </source>
</reference>
<dbReference type="GO" id="GO:0005524">
    <property type="term" value="F:ATP binding"/>
    <property type="evidence" value="ECO:0007669"/>
    <property type="project" value="InterPro"/>
</dbReference>
<evidence type="ECO:0000313" key="5">
    <source>
        <dbReference type="EMBL" id="EGF98435.1"/>
    </source>
</evidence>
<dbReference type="InterPro" id="IPR004166">
    <property type="entry name" value="a-kinase_dom"/>
</dbReference>
<sequence>MFGAHLGGILSAGPTTILPVPIVDNCNFVAPPIDAATAREVLGELVLPTPAIDLHTSWIFTLQTATVGQTAEFSFRSTQTYIDINLAKPIRYWDWASTFPAEMHRPWGINDLGSLEVEVQAFGSDSERSHFMLCQEKYHTTMLLSLFQGKLKEIPLLLTVAEAQLATDVRFAENHVLAHRNNFGMHDMYTLQERLRGKVHKTSDTSYSPPEGNVAMLEFLNAFTHYTYWRTNKAAVINGFHYVGWTLFHSLIVDKTYNWHAGYFSGRISDFESDHRCNSLCRRVGMKQPARS</sequence>
<keyword evidence="6" id="KW-1185">Reference proteome</keyword>
<evidence type="ECO:0000256" key="2">
    <source>
        <dbReference type="ARBA" id="ARBA00022679"/>
    </source>
</evidence>
<protein>
    <recommendedName>
        <fullName evidence="4">Alpha-type protein kinase domain-containing protein</fullName>
    </recommendedName>
</protein>
<dbReference type="VEuPathDB" id="FungiDB:MELLADRAFT_69330"/>
<dbReference type="InParanoid" id="F4SAB1"/>
<keyword evidence="2" id="KW-0808">Transferase</keyword>
<dbReference type="KEGG" id="mlr:MELLADRAFT_69330"/>
<evidence type="ECO:0000256" key="1">
    <source>
        <dbReference type="ARBA" id="ARBA00022527"/>
    </source>
</evidence>
<keyword evidence="1" id="KW-0723">Serine/threonine-protein kinase</keyword>
<dbReference type="GeneID" id="18931216"/>
<feature type="domain" description="Alpha-type protein kinase" evidence="4">
    <location>
        <begin position="67"/>
        <end position="289"/>
    </location>
</feature>
<accession>F4SAB1</accession>
<dbReference type="PROSITE" id="PS51158">
    <property type="entry name" value="ALPHA_KINASE"/>
    <property type="match status" value="1"/>
</dbReference>
<name>F4SAB1_MELLP</name>
<dbReference type="HOGENOM" id="CLU_946912_0_0_1"/>
<dbReference type="SUPFAM" id="SSF56112">
    <property type="entry name" value="Protein kinase-like (PK-like)"/>
    <property type="match status" value="1"/>
</dbReference>
<dbReference type="EMBL" id="GL883176">
    <property type="protein sequence ID" value="EGF98435.1"/>
    <property type="molecule type" value="Genomic_DNA"/>
</dbReference>
<dbReference type="Proteomes" id="UP000001072">
    <property type="component" value="Unassembled WGS sequence"/>
</dbReference>